<dbReference type="InterPro" id="IPR003439">
    <property type="entry name" value="ABC_transporter-like_ATP-bd"/>
</dbReference>
<evidence type="ECO:0000313" key="12">
    <source>
        <dbReference type="EMBL" id="EAT58826.1"/>
    </source>
</evidence>
<dbReference type="FunFam" id="3.40.50.300:FF:000221">
    <property type="entry name" value="Multidrug ABC transporter ATP-binding protein"/>
    <property type="match status" value="1"/>
</dbReference>
<feature type="domain" description="ABC transmembrane type-1" evidence="11">
    <location>
        <begin position="40"/>
        <end position="304"/>
    </location>
</feature>
<dbReference type="GO" id="GO:0005524">
    <property type="term" value="F:ATP binding"/>
    <property type="evidence" value="ECO:0007669"/>
    <property type="project" value="UniProtKB-KW"/>
</dbReference>
<evidence type="ECO:0000256" key="9">
    <source>
        <dbReference type="SAM" id="Phobius"/>
    </source>
</evidence>
<dbReference type="Gene3D" id="1.20.1560.10">
    <property type="entry name" value="ABC transporter type 1, transmembrane domain"/>
    <property type="match status" value="1"/>
</dbReference>
<dbReference type="PROSITE" id="PS50929">
    <property type="entry name" value="ABC_TM1F"/>
    <property type="match status" value="1"/>
</dbReference>
<dbReference type="InterPro" id="IPR036640">
    <property type="entry name" value="ABC1_TM_sf"/>
</dbReference>
<evidence type="ECO:0000313" key="13">
    <source>
        <dbReference type="Proteomes" id="UP000004162"/>
    </source>
</evidence>
<keyword evidence="7 9" id="KW-1133">Transmembrane helix</keyword>
<dbReference type="Pfam" id="PF00005">
    <property type="entry name" value="ABC_tran"/>
    <property type="match status" value="1"/>
</dbReference>
<dbReference type="PROSITE" id="PS00211">
    <property type="entry name" value="ABC_TRANSPORTER_1"/>
    <property type="match status" value="1"/>
</dbReference>
<evidence type="ECO:0000256" key="2">
    <source>
        <dbReference type="ARBA" id="ARBA00022448"/>
    </source>
</evidence>
<dbReference type="GO" id="GO:0005886">
    <property type="term" value="C:plasma membrane"/>
    <property type="evidence" value="ECO:0007669"/>
    <property type="project" value="UniProtKB-SubCell"/>
</dbReference>
<feature type="transmembrane region" description="Helical" evidence="9">
    <location>
        <begin position="160"/>
        <end position="180"/>
    </location>
</feature>
<dbReference type="AlphaFoldDB" id="Q0YR83"/>
<dbReference type="SMART" id="SM00382">
    <property type="entry name" value="AAA"/>
    <property type="match status" value="1"/>
</dbReference>
<dbReference type="InterPro" id="IPR017871">
    <property type="entry name" value="ABC_transporter-like_CS"/>
</dbReference>
<gene>
    <name evidence="12" type="ORF">CferDRAFT_0800</name>
</gene>
<dbReference type="PROSITE" id="PS50893">
    <property type="entry name" value="ABC_TRANSPORTER_2"/>
    <property type="match status" value="1"/>
</dbReference>
<dbReference type="Gene3D" id="3.40.50.300">
    <property type="entry name" value="P-loop containing nucleotide triphosphate hydrolases"/>
    <property type="match status" value="1"/>
</dbReference>
<evidence type="ECO:0000256" key="4">
    <source>
        <dbReference type="ARBA" id="ARBA00022692"/>
    </source>
</evidence>
<comment type="caution">
    <text evidence="12">The sequence shown here is derived from an EMBL/GenBank/DDBJ whole genome shotgun (WGS) entry which is preliminary data.</text>
</comment>
<name>Q0YR83_9CHLB</name>
<dbReference type="SUPFAM" id="SSF52540">
    <property type="entry name" value="P-loop containing nucleoside triphosphate hydrolases"/>
    <property type="match status" value="1"/>
</dbReference>
<dbReference type="PANTHER" id="PTHR43394">
    <property type="entry name" value="ATP-DEPENDENT PERMEASE MDL1, MITOCHONDRIAL"/>
    <property type="match status" value="1"/>
</dbReference>
<dbReference type="Pfam" id="PF00664">
    <property type="entry name" value="ABC_membrane"/>
    <property type="match status" value="1"/>
</dbReference>
<dbReference type="EMBL" id="AASE01000012">
    <property type="protein sequence ID" value="EAT58826.1"/>
    <property type="molecule type" value="Genomic_DNA"/>
</dbReference>
<dbReference type="SUPFAM" id="SSF90123">
    <property type="entry name" value="ABC transporter transmembrane region"/>
    <property type="match status" value="1"/>
</dbReference>
<protein>
    <submittedName>
        <fullName evidence="12">ABC transporter, transmembrane region:ABC transporter related</fullName>
    </submittedName>
</protein>
<dbReference type="GO" id="GO:0016887">
    <property type="term" value="F:ATP hydrolysis activity"/>
    <property type="evidence" value="ECO:0007669"/>
    <property type="project" value="InterPro"/>
</dbReference>
<evidence type="ECO:0000256" key="6">
    <source>
        <dbReference type="ARBA" id="ARBA00022840"/>
    </source>
</evidence>
<feature type="transmembrane region" description="Helical" evidence="9">
    <location>
        <begin position="281"/>
        <end position="303"/>
    </location>
</feature>
<proteinExistence type="predicted"/>
<keyword evidence="3" id="KW-1003">Cell membrane</keyword>
<feature type="transmembrane region" description="Helical" evidence="9">
    <location>
        <begin position="57"/>
        <end position="83"/>
    </location>
</feature>
<evidence type="ECO:0000256" key="3">
    <source>
        <dbReference type="ARBA" id="ARBA00022475"/>
    </source>
</evidence>
<dbReference type="InterPro" id="IPR039421">
    <property type="entry name" value="Type_1_exporter"/>
</dbReference>
<feature type="transmembrane region" description="Helical" evidence="9">
    <location>
        <begin position="251"/>
        <end position="269"/>
    </location>
</feature>
<dbReference type="CDD" id="cd07346">
    <property type="entry name" value="ABC_6TM_exporters"/>
    <property type="match status" value="1"/>
</dbReference>
<keyword evidence="2" id="KW-0813">Transport</keyword>
<dbReference type="RefSeq" id="WP_006366538.1">
    <property type="nucleotide sequence ID" value="NZ_AASE01000012.1"/>
</dbReference>
<sequence length="585" mass="65908">MSNITFAAALWQYIRPYRWRVLFILLGLTVEFSYEAGLRYSLKFLVDDVILKNRLDIFLLLFALFAVGGLVYTLFAVICDYFWAKYGSRIFSDLCHDLFRHLQLLPMEYNERQSTGDLMSRFSLDAATIDNALVIVLPAAFLSIGELLLSSAMLLQLSPLLFSGVLAGMVVCLTSPRLFAKKTNSSNYELSRYNGQLGMFLQEHLSAFKMIHAYGLENHVTGQYRQKLKQFVTVASRANFFSYISQRMPNLAFLLLNIVVLFAAGLLVMQGRMSVGSLVSYQIIFVSMSAAINHMTWIIPNLLSAKASMQRLQEVLEVPLPPEEQHYDNESVHFTGDIEYRHVGFSYNNGQSVLNDLSFRIEPKSFTVFVGPSGSGKTTLINLLLRFYEPTTGLILINEMESSRINPRLLRSFIGVVAQEVNLFNLSIAENIRMGNLDADQEAIEKAAKQAEIHEFIISLPEQYETLCGESGGLLSGGQRQRIALARALVREPLMLLLDEATSALDPLTEQDILKTILKLRSQCTIVAITHKLNLAVEADMTFVMDKGSIVEQGTHNELLNNNGLYVRFWNHTEELEETVVTNTI</sequence>
<dbReference type="InterPro" id="IPR003593">
    <property type="entry name" value="AAA+_ATPase"/>
</dbReference>
<accession>Q0YR83</accession>
<feature type="domain" description="ABC transporter" evidence="10">
    <location>
        <begin position="338"/>
        <end position="572"/>
    </location>
</feature>
<keyword evidence="8 9" id="KW-0472">Membrane</keyword>
<keyword evidence="4 9" id="KW-0812">Transmembrane</keyword>
<reference evidence="12 13" key="2">
    <citation type="submission" date="2006-07" db="EMBL/GenBank/DDBJ databases">
        <title>Sequencing of the draft genome and assembly of Chlorobium ferroxidans DSM 13031.</title>
        <authorList>
            <consortium name="US DOE Joint Genome Institute (JGI-PGF)"/>
            <person name="Copeland A."/>
            <person name="Lucas S."/>
            <person name="Lapidus A."/>
            <person name="Barry K."/>
            <person name="Glavina del Rio T."/>
            <person name="Dalin E."/>
            <person name="Tice H."/>
            <person name="Bruce D."/>
            <person name="Pitluck S."/>
            <person name="Richardson P."/>
        </authorList>
    </citation>
    <scope>NUCLEOTIDE SEQUENCE [LARGE SCALE GENOMIC DNA]</scope>
    <source>
        <strain evidence="12 13">DSM 13031</strain>
    </source>
</reference>
<dbReference type="Proteomes" id="UP000004162">
    <property type="component" value="Unassembled WGS sequence"/>
</dbReference>
<keyword evidence="13" id="KW-1185">Reference proteome</keyword>
<dbReference type="PANTHER" id="PTHR43394:SF1">
    <property type="entry name" value="ATP-BINDING CASSETTE SUB-FAMILY B MEMBER 10, MITOCHONDRIAL"/>
    <property type="match status" value="1"/>
</dbReference>
<dbReference type="GO" id="GO:0015421">
    <property type="term" value="F:ABC-type oligopeptide transporter activity"/>
    <property type="evidence" value="ECO:0007669"/>
    <property type="project" value="TreeGrafter"/>
</dbReference>
<feature type="transmembrane region" description="Helical" evidence="9">
    <location>
        <begin position="131"/>
        <end position="154"/>
    </location>
</feature>
<evidence type="ECO:0000256" key="8">
    <source>
        <dbReference type="ARBA" id="ARBA00023136"/>
    </source>
</evidence>
<dbReference type="OrthoDB" id="9804259at2"/>
<evidence type="ECO:0000259" key="11">
    <source>
        <dbReference type="PROSITE" id="PS50929"/>
    </source>
</evidence>
<evidence type="ECO:0000256" key="5">
    <source>
        <dbReference type="ARBA" id="ARBA00022741"/>
    </source>
</evidence>
<evidence type="ECO:0000256" key="7">
    <source>
        <dbReference type="ARBA" id="ARBA00022989"/>
    </source>
</evidence>
<dbReference type="InterPro" id="IPR027417">
    <property type="entry name" value="P-loop_NTPase"/>
</dbReference>
<organism evidence="12 13">
    <name type="scientific">Chlorobium ferrooxidans DSM 13031</name>
    <dbReference type="NCBI Taxonomy" id="377431"/>
    <lineage>
        <taxon>Bacteria</taxon>
        <taxon>Pseudomonadati</taxon>
        <taxon>Chlorobiota</taxon>
        <taxon>Chlorobiia</taxon>
        <taxon>Chlorobiales</taxon>
        <taxon>Chlorobiaceae</taxon>
        <taxon>Chlorobium/Pelodictyon group</taxon>
        <taxon>Chlorobium</taxon>
    </lineage>
</organism>
<reference evidence="12 13" key="1">
    <citation type="submission" date="2006-07" db="EMBL/GenBank/DDBJ databases">
        <title>Annotation of the draft genome assembly of Chlorobium ferroxidans DSM 13031.</title>
        <authorList>
            <consortium name="US DOE Joint Genome Institute (JGI-ORNL)"/>
            <person name="Larimer F."/>
            <person name="Land M."/>
            <person name="Hauser L."/>
        </authorList>
    </citation>
    <scope>NUCLEOTIDE SEQUENCE [LARGE SCALE GENOMIC DNA]</scope>
    <source>
        <strain evidence="12 13">DSM 13031</strain>
    </source>
</reference>
<keyword evidence="5" id="KW-0547">Nucleotide-binding</keyword>
<dbReference type="InterPro" id="IPR011527">
    <property type="entry name" value="ABC1_TM_dom"/>
</dbReference>
<comment type="subcellular location">
    <subcellularLocation>
        <location evidence="1">Cell membrane</location>
        <topology evidence="1">Multi-pass membrane protein</topology>
    </subcellularLocation>
</comment>
<evidence type="ECO:0000256" key="1">
    <source>
        <dbReference type="ARBA" id="ARBA00004651"/>
    </source>
</evidence>
<keyword evidence="6" id="KW-0067">ATP-binding</keyword>
<evidence type="ECO:0000259" key="10">
    <source>
        <dbReference type="PROSITE" id="PS50893"/>
    </source>
</evidence>